<accession>A0A4D4MZF2</accession>
<evidence type="ECO:0000313" key="4">
    <source>
        <dbReference type="Proteomes" id="UP000302139"/>
    </source>
</evidence>
<dbReference type="GeneID" id="41545227"/>
<dbReference type="AlphaFoldDB" id="A0A4D4MZF2"/>
<dbReference type="RefSeq" id="WP_137865229.1">
    <property type="nucleotide sequence ID" value="NZ_BAABTN010000053.1"/>
</dbReference>
<dbReference type="EMBL" id="BJHX01000001">
    <property type="protein sequence ID" value="GDY63167.1"/>
    <property type="molecule type" value="Genomic_DNA"/>
</dbReference>
<dbReference type="Proteomes" id="UP000302139">
    <property type="component" value="Unassembled WGS sequence"/>
</dbReference>
<protein>
    <submittedName>
        <fullName evidence="2">Uncharacterized protein</fullName>
    </submittedName>
</protein>
<sequence>MNETSAGKIQLYSIEEQDSQVATCIVRCVGGEVRTGQLFDVGASAGVPTGETQVVLDWIERYGQRADFLSPPHSAMIHLSGRGVALLTRNLTITSIERPHKAARNAQGAA</sequence>
<reference evidence="1 4" key="2">
    <citation type="submission" date="2019-04" db="EMBL/GenBank/DDBJ databases">
        <title>Draft genome sequences of Streptomyces avermitilis NBRC 14893.</title>
        <authorList>
            <person name="Komaki H."/>
            <person name="Tamura T."/>
            <person name="Hosoyama A."/>
        </authorList>
    </citation>
    <scope>NUCLEOTIDE SEQUENCE [LARGE SCALE GENOMIC DNA]</scope>
    <source>
        <strain evidence="1 4">NBRC 14893</strain>
    </source>
</reference>
<gene>
    <name evidence="1" type="ORF">SAV14893_025600</name>
    <name evidence="2" type="ORF">SAV31267_061840</name>
</gene>
<evidence type="ECO:0000313" key="2">
    <source>
        <dbReference type="EMBL" id="GDY76699.1"/>
    </source>
</evidence>
<evidence type="ECO:0000313" key="3">
    <source>
        <dbReference type="Proteomes" id="UP000299211"/>
    </source>
</evidence>
<reference evidence="2 3" key="1">
    <citation type="submission" date="2019-04" db="EMBL/GenBank/DDBJ databases">
        <title>Draft genome sequences of Streptomyces avermitilis ATCC 31267.</title>
        <authorList>
            <person name="Komaki H."/>
            <person name="Tamura T."/>
            <person name="Hosoyama A."/>
        </authorList>
    </citation>
    <scope>NUCLEOTIDE SEQUENCE [LARGE SCALE GENOMIC DNA]</scope>
    <source>
        <strain evidence="2 3">ATCC 31267</strain>
    </source>
</reference>
<comment type="caution">
    <text evidence="2">The sequence shown here is derived from an EMBL/GenBank/DDBJ whole genome shotgun (WGS) entry which is preliminary data.</text>
</comment>
<name>A0A4D4MZF2_STRAX</name>
<dbReference type="EMBL" id="BJHY01000001">
    <property type="protein sequence ID" value="GDY76699.1"/>
    <property type="molecule type" value="Genomic_DNA"/>
</dbReference>
<evidence type="ECO:0000313" key="1">
    <source>
        <dbReference type="EMBL" id="GDY63167.1"/>
    </source>
</evidence>
<dbReference type="Proteomes" id="UP000299211">
    <property type="component" value="Unassembled WGS sequence"/>
</dbReference>
<organism evidence="2 3">
    <name type="scientific">Streptomyces avermitilis</name>
    <dbReference type="NCBI Taxonomy" id="33903"/>
    <lineage>
        <taxon>Bacteria</taxon>
        <taxon>Bacillati</taxon>
        <taxon>Actinomycetota</taxon>
        <taxon>Actinomycetes</taxon>
        <taxon>Kitasatosporales</taxon>
        <taxon>Streptomycetaceae</taxon>
        <taxon>Streptomyces</taxon>
    </lineage>
</organism>
<proteinExistence type="predicted"/>